<comment type="caution">
    <text evidence="1">The sequence shown here is derived from an EMBL/GenBank/DDBJ whole genome shotgun (WGS) entry which is preliminary data.</text>
</comment>
<dbReference type="Proteomes" id="UP000828048">
    <property type="component" value="Chromosome 10"/>
</dbReference>
<organism evidence="1 2">
    <name type="scientific">Vaccinium darrowii</name>
    <dbReference type="NCBI Taxonomy" id="229202"/>
    <lineage>
        <taxon>Eukaryota</taxon>
        <taxon>Viridiplantae</taxon>
        <taxon>Streptophyta</taxon>
        <taxon>Embryophyta</taxon>
        <taxon>Tracheophyta</taxon>
        <taxon>Spermatophyta</taxon>
        <taxon>Magnoliopsida</taxon>
        <taxon>eudicotyledons</taxon>
        <taxon>Gunneridae</taxon>
        <taxon>Pentapetalae</taxon>
        <taxon>asterids</taxon>
        <taxon>Ericales</taxon>
        <taxon>Ericaceae</taxon>
        <taxon>Vaccinioideae</taxon>
        <taxon>Vaccinieae</taxon>
        <taxon>Vaccinium</taxon>
    </lineage>
</organism>
<name>A0ACB7XKX1_9ERIC</name>
<evidence type="ECO:0000313" key="2">
    <source>
        <dbReference type="Proteomes" id="UP000828048"/>
    </source>
</evidence>
<accession>A0ACB7XKX1</accession>
<dbReference type="EMBL" id="CM037160">
    <property type="protein sequence ID" value="KAH7841330.1"/>
    <property type="molecule type" value="Genomic_DNA"/>
</dbReference>
<gene>
    <name evidence="1" type="ORF">Vadar_028500</name>
</gene>
<evidence type="ECO:0000313" key="1">
    <source>
        <dbReference type="EMBL" id="KAH7841330.1"/>
    </source>
</evidence>
<sequence length="179" mass="20356">MALQLICDPTTIISPTIGWGEKLGYKEKVSFLPELLRVSVREGSLSFNFNYYHRRTSSPISSYISKNLTDSKDRVLFLVFNDVPICSSSNQENHQGNHHGNAWDSKPKTPVKVVLDHNAVVGPEIKPRYHQLKNELFDLLFLESCPSNWSAPKARTRGLWPPRANATKYSEKKKKKSIS</sequence>
<proteinExistence type="predicted"/>
<keyword evidence="2" id="KW-1185">Reference proteome</keyword>
<reference evidence="1 2" key="1">
    <citation type="journal article" date="2021" name="Hortic Res">
        <title>High-quality reference genome and annotation aids understanding of berry development for evergreen blueberry (Vaccinium darrowii).</title>
        <authorList>
            <person name="Yu J."/>
            <person name="Hulse-Kemp A.M."/>
            <person name="Babiker E."/>
            <person name="Staton M."/>
        </authorList>
    </citation>
    <scope>NUCLEOTIDE SEQUENCE [LARGE SCALE GENOMIC DNA]</scope>
    <source>
        <strain evidence="2">cv. NJ 8807/NJ 8810</strain>
        <tissue evidence="1">Young leaf</tissue>
    </source>
</reference>
<protein>
    <submittedName>
        <fullName evidence="1">Uncharacterized protein</fullName>
    </submittedName>
</protein>